<dbReference type="InterPro" id="IPR038610">
    <property type="entry name" value="FliK-like_C_sf"/>
</dbReference>
<sequence>MNATGSTSNATNILLSLGMTTDSGLSGLGGETESSGFSSLLSQLLPGNTQGQSALLLPGTAGVQTLPPEQQTLPLTMPPVLMEEAADVNDLLGQIGIGLEMAAQVADDASSLQGLAGNLKALAVAAGEQDDTTDTSDNPDAEAAAALMLFSVPVQPELTKTADADGAARQMDDLIRQGTVPPPLASAAQGKPDRAKSAGVETLTTAYSAITPEDAGSGAEGADFLLPGEERTLAPGTQGLSLQGQQPLTAQNPAAANAMTPSATIAVAPAISADDSGDASSFVSDSSGDTLTDAELQAQRLQVSKDKLEFGQDRREWGGALGARIMTMVAEDVQKARIQLDPPELGSLEIKLHISQDQASVQVQAQHAHVRDVLEANAHRLRDALASQGITLSGFDVSERGQGDGSSGQSGDGQGSQTTGDDWFAEDVTAENKPQPQVSSNNLLDTFA</sequence>
<feature type="compositionally biased region" description="Polar residues" evidence="1">
    <location>
        <begin position="432"/>
        <end position="448"/>
    </location>
</feature>
<keyword evidence="3" id="KW-0966">Cell projection</keyword>
<reference evidence="3" key="1">
    <citation type="journal article" date="2022" name="Front. Microbiol.">
        <title>Genome-based taxonomic rearrangement of Oceanobacter-related bacteria including the description of Thalassolituus hydrocarbonoclasticus sp. nov. and Thalassolituus pacificus sp. nov. and emended description of the genus Thalassolituus.</title>
        <authorList>
            <person name="Dong C."/>
            <person name="Wei L."/>
            <person name="Wang J."/>
            <person name="Lai Q."/>
            <person name="Huang Z."/>
            <person name="Shao Z."/>
        </authorList>
    </citation>
    <scope>NUCLEOTIDE SEQUENCE</scope>
    <source>
        <strain evidence="3">59MF3M-4</strain>
    </source>
</reference>
<dbReference type="InterPro" id="IPR021136">
    <property type="entry name" value="Flagellar_hook_control-like_C"/>
</dbReference>
<feature type="compositionally biased region" description="Gly residues" evidence="1">
    <location>
        <begin position="403"/>
        <end position="414"/>
    </location>
</feature>
<feature type="region of interest" description="Disordered" evidence="1">
    <location>
        <begin position="177"/>
        <end position="199"/>
    </location>
</feature>
<evidence type="ECO:0000313" key="4">
    <source>
        <dbReference type="Proteomes" id="UP001147830"/>
    </source>
</evidence>
<dbReference type="PANTHER" id="PTHR37533">
    <property type="entry name" value="FLAGELLAR HOOK-LENGTH CONTROL PROTEIN"/>
    <property type="match status" value="1"/>
</dbReference>
<accession>A0A9X2WBB0</accession>
<name>A0A9X2WBB0_9GAMM</name>
<feature type="region of interest" description="Disordered" evidence="1">
    <location>
        <begin position="395"/>
        <end position="448"/>
    </location>
</feature>
<dbReference type="InterPro" id="IPR052563">
    <property type="entry name" value="FliK"/>
</dbReference>
<dbReference type="Gene3D" id="3.30.750.140">
    <property type="match status" value="1"/>
</dbReference>
<reference evidence="3" key="2">
    <citation type="submission" date="2022-08" db="EMBL/GenBank/DDBJ databases">
        <authorList>
            <person name="Dong C."/>
        </authorList>
    </citation>
    <scope>NUCLEOTIDE SEQUENCE</scope>
    <source>
        <strain evidence="3">59MF3M-4</strain>
    </source>
</reference>
<organism evidence="3 4">
    <name type="scientific">Thalassolituus pacificus</name>
    <dbReference type="NCBI Taxonomy" id="2975440"/>
    <lineage>
        <taxon>Bacteria</taxon>
        <taxon>Pseudomonadati</taxon>
        <taxon>Pseudomonadota</taxon>
        <taxon>Gammaproteobacteria</taxon>
        <taxon>Oceanospirillales</taxon>
        <taxon>Oceanospirillaceae</taxon>
        <taxon>Thalassolituus</taxon>
    </lineage>
</organism>
<protein>
    <submittedName>
        <fullName evidence="3">Flagellar hook-length control protein FliK</fullName>
    </submittedName>
</protein>
<dbReference type="Pfam" id="PF02120">
    <property type="entry name" value="Flg_hook"/>
    <property type="match status" value="1"/>
</dbReference>
<dbReference type="PANTHER" id="PTHR37533:SF2">
    <property type="entry name" value="FLAGELLAR HOOK-LENGTH CONTROL PROTEIN"/>
    <property type="match status" value="1"/>
</dbReference>
<keyword evidence="3" id="KW-0282">Flagellum</keyword>
<evidence type="ECO:0000313" key="3">
    <source>
        <dbReference type="EMBL" id="MCT7357457.1"/>
    </source>
</evidence>
<dbReference type="RefSeq" id="WP_260974392.1">
    <property type="nucleotide sequence ID" value="NZ_JAOANI010000002.1"/>
</dbReference>
<dbReference type="Proteomes" id="UP001147830">
    <property type="component" value="Unassembled WGS sequence"/>
</dbReference>
<evidence type="ECO:0000259" key="2">
    <source>
        <dbReference type="Pfam" id="PF02120"/>
    </source>
</evidence>
<dbReference type="EMBL" id="JAOANI010000002">
    <property type="protein sequence ID" value="MCT7357457.1"/>
    <property type="molecule type" value="Genomic_DNA"/>
</dbReference>
<feature type="domain" description="Flagellar hook-length control protein-like C-terminal" evidence="2">
    <location>
        <begin position="324"/>
        <end position="404"/>
    </location>
</feature>
<dbReference type="CDD" id="cd17470">
    <property type="entry name" value="T3SS_Flik_C"/>
    <property type="match status" value="1"/>
</dbReference>
<keyword evidence="4" id="KW-1185">Reference proteome</keyword>
<evidence type="ECO:0000256" key="1">
    <source>
        <dbReference type="SAM" id="MobiDB-lite"/>
    </source>
</evidence>
<keyword evidence="3" id="KW-0969">Cilium</keyword>
<comment type="caution">
    <text evidence="3">The sequence shown here is derived from an EMBL/GenBank/DDBJ whole genome shotgun (WGS) entry which is preliminary data.</text>
</comment>
<gene>
    <name evidence="3" type="ORF">NYR02_00270</name>
</gene>
<proteinExistence type="predicted"/>
<dbReference type="AlphaFoldDB" id="A0A9X2WBB0"/>